<comment type="subcellular location">
    <subcellularLocation>
        <location evidence="4">Cytoplasm</location>
    </subcellularLocation>
</comment>
<keyword evidence="8" id="KW-0963">Cytoplasm</keyword>
<keyword evidence="14" id="KW-0326">Glycosidase</keyword>
<feature type="domain" description="Eukaryotic glycogen debranching enzyme N-terminal" evidence="18">
    <location>
        <begin position="34"/>
        <end position="130"/>
    </location>
</feature>
<dbReference type="InterPro" id="IPR012341">
    <property type="entry name" value="6hp_glycosidase-like_sf"/>
</dbReference>
<dbReference type="FunFam" id="1.50.10.10:FF:000039">
    <property type="entry name" value="Glycogen debranching enzyme Gdb1, putative"/>
    <property type="match status" value="1"/>
</dbReference>
<gene>
    <name evidence="22" type="ORF">B0I71DRAFT_113985</name>
    <name evidence="21" type="ORF">YALI1_A20063g</name>
</gene>
<evidence type="ECO:0000256" key="7">
    <source>
        <dbReference type="ARBA" id="ARBA00020723"/>
    </source>
</evidence>
<dbReference type="Pfam" id="PF14699">
    <property type="entry name" value="hGDE_N"/>
    <property type="match status" value="1"/>
</dbReference>
<dbReference type="GO" id="GO:0005978">
    <property type="term" value="P:glycogen biosynthetic process"/>
    <property type="evidence" value="ECO:0007669"/>
    <property type="project" value="UniProtKB-KW"/>
</dbReference>
<comment type="catalytic activity">
    <reaction evidence="2">
        <text>Hydrolysis of (1-&gt;6)-alpha-D-glucosidic branch linkages in glycogen phosphorylase limit dextrin.</text>
        <dbReference type="EC" id="3.2.1.33"/>
    </reaction>
</comment>
<evidence type="ECO:0000256" key="4">
    <source>
        <dbReference type="ARBA" id="ARBA00004496"/>
    </source>
</evidence>
<sequence length="1494" mass="168104">MSYYVLPLNNDGKPRPLGKGSLISLPVPNPSYHLRLVVSSVSDISRNGKILTNVPKKGDDFDRTKYQAFEISSSFEKECYVDIPIYAPGAYSFYAEFETPRKDFFNASEESHSTGKTEEYYFNVSSGYTLNGEPVPFSALTLISIISKWMGPYKTWDSKLQFIKDTGYNMIHFTPLQTRGESNSPYSIFDQLEFDKEIFPNGDSDVAELVDKMEKKYDMLAMIDIVLNHTANNTTWLEEHPEACYNVETAPHMESAIVLDDAIIEFSDGVGLVRDPGHLDEIMSNFKDTVSGLDLWQFYVLDVSKNVDAIAAAWSSLSYIDNLPDWAHDLKGVAKYVTEEAVENAHILGARFGKKVDAAKAAGIIATYLSKLESTDAKAFPADMVKSEVKKVLDEVNDPFYKEYNADQVTILDQVKNRVSYTRLDENGPQHGQEVSKKSPLVETYYTRITSKDGKKLHLANNGWMWGANPLVDFASNKSKAYLLRQVIIWGDCVKLRYGKKPEDSPWLWDHMATYVQTCAKYFHGVRVDNCHSTPLPVGQYLLDKARKVRPNLFVVAELFTGSEEEDRIFVERLGITALIREAMQADNVAQLSTLVHKHGGRPIGSFFEQSLAHCTQDGVERVDVAGDRLDINLVRKSNVDALFMDCTHDNNPPAQKRTVEDTLPNAALVAMCACSVGSNMGYDQVYPKLLDVVGEDRAYNFDGGISKIKAQLYAVHEELGRKHAEETFIHHEGQFITVHRLSPIDGHGYFLVARTKFEEHTPEQTIAPITLSGSKAEQVLAVKLVKTGDAEKSDKEIFGIPTKVEELGDADIKFENGTTTITLPDFPAGSIALFKTNYVEVDKEMDEFVRTGADEAVSNFDLLDLNVVLYRAESEERDFSGGKDGVYEVPGYGKLTYAGIQGWVSPLISIVADNNLGHPLCEHLRQGNWAMGYTVDRLGKYEEEYPDVATFKKWLKSRFDRISSLPNFLHPRYFALIIYTAYAALRNKALSLLDSSISDSTIFVQNLALTSIQMIGKIPSASVFPDKVVASLAAGLPHFSVDYMRCWGRDVFISIRGLALCTGRFDIVKSHILGFAKTLKHGLIPNLLDSGRNPRYNARDATWFFLEAIQDYVKFAPDGEKILDEKITRRFPLDDKYVPVDSPEAFQTTSTIREVIYEIFTRHAKGIEFREANAGPDIDSQMKSEGFNQKITVDWSNGLIFGGNQWNCGTWMDKMGESAKAGNKGYPGTPRDGSAIEIAGLLKSSLRFVNELNKKGLFEWTEVENQDGNKVKFVDWEKKVQDSFEHCYWVPEEASQDKDYDVDSSIVNRRGIYKDLYRSGKPYEDYQLRPNFAIAMSVAPELFTVDKALHALSVADKAIRGPVGMATLDPSDLNYRPYYLNSVDSDDFATSKGRNYHQGPEWVWNIGYFFRAFLHFGLAQFEHPSKEARDSVYQQLSSRLEEHRKWIHESPWAGLTELTQKDGELCGDSSPTQAWSSSTLIDLVFDANLIEKN</sequence>
<name>A0A1D8N5E8_YARLL</name>
<dbReference type="PANTHER" id="PTHR10569:SF2">
    <property type="entry name" value="GLYCOGEN DEBRANCHING ENZYME"/>
    <property type="match status" value="1"/>
</dbReference>
<keyword evidence="13" id="KW-0511">Multifunctional enzyme</keyword>
<dbReference type="GO" id="GO:0004135">
    <property type="term" value="F:amylo-alpha-1,6-glucosidase activity"/>
    <property type="evidence" value="ECO:0007669"/>
    <property type="project" value="UniProtKB-EC"/>
</dbReference>
<dbReference type="Proteomes" id="UP000182444">
    <property type="component" value="Chromosome 1A"/>
</dbReference>
<dbReference type="GO" id="GO:0004134">
    <property type="term" value="F:4-alpha-glucanotransferase activity"/>
    <property type="evidence" value="ECO:0007669"/>
    <property type="project" value="UniProtKB-EC"/>
</dbReference>
<dbReference type="VEuPathDB" id="FungiDB:YALI0_A19074g"/>
<dbReference type="Proteomes" id="UP000256601">
    <property type="component" value="Unassembled WGS sequence"/>
</dbReference>
<dbReference type="InterPro" id="IPR008928">
    <property type="entry name" value="6-hairpin_glycosidase_sf"/>
</dbReference>
<feature type="domain" description="Glycogen debranching enzyme central" evidence="20">
    <location>
        <begin position="705"/>
        <end position="939"/>
    </location>
</feature>
<dbReference type="SUPFAM" id="SSF51445">
    <property type="entry name" value="(Trans)glycosidases"/>
    <property type="match status" value="1"/>
</dbReference>
<evidence type="ECO:0000256" key="11">
    <source>
        <dbReference type="ARBA" id="ARBA00022801"/>
    </source>
</evidence>
<evidence type="ECO:0000256" key="1">
    <source>
        <dbReference type="ARBA" id="ARBA00000439"/>
    </source>
</evidence>
<evidence type="ECO:0000256" key="2">
    <source>
        <dbReference type="ARBA" id="ARBA00000927"/>
    </source>
</evidence>
<feature type="domain" description="Glycogen debranching enzyme glucanotransferase" evidence="19">
    <location>
        <begin position="134"/>
        <end position="554"/>
    </location>
</feature>
<dbReference type="InterPro" id="IPR029436">
    <property type="entry name" value="AGL_euk_N"/>
</dbReference>
<dbReference type="FunFam" id="3.20.20.80:FF:000242">
    <property type="entry name" value="Glycogen debranching enzyme Gdb1, putative"/>
    <property type="match status" value="1"/>
</dbReference>
<dbReference type="InterPro" id="IPR010401">
    <property type="entry name" value="AGL/Gdb1"/>
</dbReference>
<dbReference type="InterPro" id="IPR032788">
    <property type="entry name" value="AGL_central"/>
</dbReference>
<comment type="function">
    <text evidence="3">Multifunctional enzyme acting as 1,4-alpha-D-glucan:1,4-alpha-D-glucan 4-alpha-D-glycosyltransferase and amylo-1,6-glucosidase in glycogen degradation.</text>
</comment>
<evidence type="ECO:0000256" key="13">
    <source>
        <dbReference type="ARBA" id="ARBA00023268"/>
    </source>
</evidence>
<keyword evidence="12" id="KW-0320">Glycogen biosynthesis</keyword>
<evidence type="ECO:0000256" key="3">
    <source>
        <dbReference type="ARBA" id="ARBA00003530"/>
    </source>
</evidence>
<dbReference type="EMBL" id="KZ858956">
    <property type="protein sequence ID" value="RDW28077.1"/>
    <property type="molecule type" value="Genomic_DNA"/>
</dbReference>
<proteinExistence type="inferred from homology"/>
<dbReference type="PANTHER" id="PTHR10569">
    <property type="entry name" value="GLYCOGEN DEBRANCHING ENZYME"/>
    <property type="match status" value="1"/>
</dbReference>
<evidence type="ECO:0000313" key="22">
    <source>
        <dbReference type="EMBL" id="RDW28077.1"/>
    </source>
</evidence>
<dbReference type="GO" id="GO:0005737">
    <property type="term" value="C:cytoplasm"/>
    <property type="evidence" value="ECO:0007669"/>
    <property type="project" value="UniProtKB-SubCell"/>
</dbReference>
<dbReference type="NCBIfam" id="TIGR01531">
    <property type="entry name" value="glyc_debranch"/>
    <property type="match status" value="1"/>
</dbReference>
<dbReference type="EMBL" id="CP017553">
    <property type="protein sequence ID" value="AOW00868.1"/>
    <property type="molecule type" value="Genomic_DNA"/>
</dbReference>
<evidence type="ECO:0000259" key="18">
    <source>
        <dbReference type="Pfam" id="PF14699"/>
    </source>
</evidence>
<evidence type="ECO:0000256" key="14">
    <source>
        <dbReference type="ARBA" id="ARBA00023295"/>
    </source>
</evidence>
<comment type="similarity">
    <text evidence="15">Belongs to the glycogen debranching enzyme family.</text>
</comment>
<keyword evidence="11" id="KW-0378">Hydrolase</keyword>
<dbReference type="VEuPathDB" id="FungiDB:YALI1_A20063g"/>
<evidence type="ECO:0000259" key="19">
    <source>
        <dbReference type="Pfam" id="PF14701"/>
    </source>
</evidence>
<dbReference type="SUPFAM" id="SSF48208">
    <property type="entry name" value="Six-hairpin glycosidases"/>
    <property type="match status" value="1"/>
</dbReference>
<keyword evidence="10 22" id="KW-0808">Transferase</keyword>
<dbReference type="InterPro" id="IPR032790">
    <property type="entry name" value="GDE_C"/>
</dbReference>
<evidence type="ECO:0000313" key="24">
    <source>
        <dbReference type="Proteomes" id="UP000256601"/>
    </source>
</evidence>
<dbReference type="GO" id="GO:0005980">
    <property type="term" value="P:glycogen catabolic process"/>
    <property type="evidence" value="ECO:0007669"/>
    <property type="project" value="InterPro"/>
</dbReference>
<dbReference type="Gene3D" id="1.50.10.10">
    <property type="match status" value="1"/>
</dbReference>
<accession>A0A1D8N5E8</accession>
<dbReference type="Pfam" id="PF14702">
    <property type="entry name" value="hGDE_central"/>
    <property type="match status" value="1"/>
</dbReference>
<evidence type="ECO:0000256" key="10">
    <source>
        <dbReference type="ARBA" id="ARBA00022679"/>
    </source>
</evidence>
<dbReference type="KEGG" id="yli:2906486"/>
<protein>
    <recommendedName>
        <fullName evidence="7">Glycogen debranching enzyme</fullName>
        <ecNumber evidence="5">2.4.1.25</ecNumber>
        <ecNumber evidence="6">3.2.1.33</ecNumber>
    </recommendedName>
    <alternativeName>
        <fullName evidence="16">Glycogen debrancher</fullName>
    </alternativeName>
</protein>
<evidence type="ECO:0000259" key="20">
    <source>
        <dbReference type="Pfam" id="PF14702"/>
    </source>
</evidence>
<dbReference type="FunFam" id="3.20.20.80:FF:000333">
    <property type="entry name" value="Glycogen debranching enzyme Gdb1, putative (AFU_orthologue AFUA_1G02140)"/>
    <property type="match status" value="1"/>
</dbReference>
<reference evidence="22 24" key="2">
    <citation type="submission" date="2018-07" db="EMBL/GenBank/DDBJ databases">
        <title>Draft Genome Assemblies for Five Robust Yarrowia lipolytica Strains Exhibiting High Lipid Production and Pentose Sugar Utilization and Sugar Alcohol Secretion from Undetoxified Lignocellulosic Biomass Hydrolysates.</title>
        <authorList>
            <consortium name="DOE Joint Genome Institute"/>
            <person name="Walker C."/>
            <person name="Ryu S."/>
            <person name="Na H."/>
            <person name="Zane M."/>
            <person name="LaButti K."/>
            <person name="Lipzen A."/>
            <person name="Haridas S."/>
            <person name="Barry K."/>
            <person name="Grigoriev I.V."/>
            <person name="Quarterman J."/>
            <person name="Slininger P."/>
            <person name="Dien B."/>
            <person name="Trinh C.T."/>
        </authorList>
    </citation>
    <scope>NUCLEOTIDE SEQUENCE [LARGE SCALE GENOMIC DNA]</scope>
    <source>
        <strain evidence="22 24">YB392</strain>
    </source>
</reference>
<evidence type="ECO:0000256" key="8">
    <source>
        <dbReference type="ARBA" id="ARBA00022490"/>
    </source>
</evidence>
<dbReference type="Gene3D" id="3.20.20.80">
    <property type="entry name" value="Glycosidases"/>
    <property type="match status" value="2"/>
</dbReference>
<dbReference type="Pfam" id="PF14701">
    <property type="entry name" value="hDGE_amylase"/>
    <property type="match status" value="1"/>
</dbReference>
<organism evidence="21 23">
    <name type="scientific">Yarrowia lipolytica</name>
    <name type="common">Candida lipolytica</name>
    <dbReference type="NCBI Taxonomy" id="4952"/>
    <lineage>
        <taxon>Eukaryota</taxon>
        <taxon>Fungi</taxon>
        <taxon>Dikarya</taxon>
        <taxon>Ascomycota</taxon>
        <taxon>Saccharomycotina</taxon>
        <taxon>Dipodascomycetes</taxon>
        <taxon>Dipodascales</taxon>
        <taxon>Dipodascales incertae sedis</taxon>
        <taxon>Yarrowia</taxon>
    </lineage>
</organism>
<evidence type="ECO:0000256" key="15">
    <source>
        <dbReference type="ARBA" id="ARBA00025780"/>
    </source>
</evidence>
<evidence type="ECO:0000259" key="17">
    <source>
        <dbReference type="Pfam" id="PF06202"/>
    </source>
</evidence>
<dbReference type="InterPro" id="IPR017853">
    <property type="entry name" value="GH"/>
</dbReference>
<comment type="catalytic activity">
    <reaction evidence="1">
        <text>Transfers a segment of a (1-&gt;4)-alpha-D-glucan to a new position in an acceptor, which may be glucose or a (1-&gt;4)-alpha-D-glucan.</text>
        <dbReference type="EC" id="2.4.1.25"/>
    </reaction>
</comment>
<evidence type="ECO:0000256" key="6">
    <source>
        <dbReference type="ARBA" id="ARBA00012778"/>
    </source>
</evidence>
<keyword evidence="9" id="KW-0328">Glycosyltransferase</keyword>
<evidence type="ECO:0000313" key="21">
    <source>
        <dbReference type="EMBL" id="AOW00868.1"/>
    </source>
</evidence>
<dbReference type="eggNOG" id="KOG3625">
    <property type="taxonomic scope" value="Eukaryota"/>
</dbReference>
<dbReference type="InterPro" id="IPR032792">
    <property type="entry name" value="AGL_glucanoTrfase"/>
</dbReference>
<evidence type="ECO:0000313" key="23">
    <source>
        <dbReference type="Proteomes" id="UP000182444"/>
    </source>
</evidence>
<feature type="domain" description="Glycogen debranching enzyme C-terminal" evidence="17">
    <location>
        <begin position="1012"/>
        <end position="1482"/>
    </location>
</feature>
<dbReference type="Pfam" id="PF06202">
    <property type="entry name" value="GDE_C"/>
    <property type="match status" value="1"/>
</dbReference>
<dbReference type="EC" id="3.2.1.33" evidence="6"/>
<dbReference type="CDD" id="cd11327">
    <property type="entry name" value="AmyAc_Glg_debranch_2"/>
    <property type="match status" value="1"/>
</dbReference>
<dbReference type="InterPro" id="IPR006421">
    <property type="entry name" value="Glycogen_debranch_met"/>
</dbReference>
<evidence type="ECO:0000256" key="9">
    <source>
        <dbReference type="ARBA" id="ARBA00022676"/>
    </source>
</evidence>
<evidence type="ECO:0000256" key="5">
    <source>
        <dbReference type="ARBA" id="ARBA00012560"/>
    </source>
</evidence>
<evidence type="ECO:0000256" key="12">
    <source>
        <dbReference type="ARBA" id="ARBA00023056"/>
    </source>
</evidence>
<dbReference type="EC" id="2.4.1.25" evidence="5"/>
<evidence type="ECO:0000256" key="16">
    <source>
        <dbReference type="ARBA" id="ARBA00031477"/>
    </source>
</evidence>
<reference evidence="21 23" key="1">
    <citation type="journal article" date="2016" name="PLoS ONE">
        <title>Sequence Assembly of Yarrowia lipolytica Strain W29/CLIB89 Shows Transposable Element Diversity.</title>
        <authorList>
            <person name="Magnan C."/>
            <person name="Yu J."/>
            <person name="Chang I."/>
            <person name="Jahn E."/>
            <person name="Kanomata Y."/>
            <person name="Wu J."/>
            <person name="Zeller M."/>
            <person name="Oakes M."/>
            <person name="Baldi P."/>
            <person name="Sandmeyer S."/>
        </authorList>
    </citation>
    <scope>NUCLEOTIDE SEQUENCE [LARGE SCALE GENOMIC DNA]</scope>
    <source>
        <strain evidence="21">CLIB89</strain>
        <strain evidence="23">CLIB89(W29)</strain>
    </source>
</reference>